<accession>K6ZPP6</accession>
<evidence type="ECO:0000313" key="1">
    <source>
        <dbReference type="EMBL" id="GAC32272.1"/>
    </source>
</evidence>
<evidence type="ECO:0000313" key="2">
    <source>
        <dbReference type="Proteomes" id="UP000006322"/>
    </source>
</evidence>
<reference evidence="2" key="1">
    <citation type="journal article" date="2014" name="Environ. Microbiol.">
        <title>Comparative genomics of the marine bacterial genus Glaciecola reveals the high degree of genomic diversity and genomic characteristic for cold adaptation.</title>
        <authorList>
            <person name="Qin Q.L."/>
            <person name="Xie B.B."/>
            <person name="Yu Y."/>
            <person name="Shu Y.L."/>
            <person name="Rong J.C."/>
            <person name="Zhang Y.J."/>
            <person name="Zhao D.L."/>
            <person name="Chen X.L."/>
            <person name="Zhang X.Y."/>
            <person name="Chen B."/>
            <person name="Zhou B.C."/>
            <person name="Zhang Y.Z."/>
        </authorList>
    </citation>
    <scope>NUCLEOTIDE SEQUENCE [LARGE SCALE GENOMIC DNA]</scope>
    <source>
        <strain evidence="2">LMG 21857</strain>
    </source>
</reference>
<sequence length="49" mass="5689">MALSWMIMGLLTHYMSEPQEYLSSVFCNSYMLYMASSWFNKLGLSLKAI</sequence>
<comment type="caution">
    <text evidence="1">The sequence shown here is derived from an EMBL/GenBank/DDBJ whole genome shotgun (WGS) entry which is preliminary data.</text>
</comment>
<dbReference type="AlphaFoldDB" id="K6ZPP6"/>
<proteinExistence type="predicted"/>
<keyword evidence="2" id="KW-1185">Reference proteome</keyword>
<dbReference type="STRING" id="1129793.GPLA_1358"/>
<protein>
    <submittedName>
        <fullName evidence="1">Uncharacterized protein</fullName>
    </submittedName>
</protein>
<organism evidence="1 2">
    <name type="scientific">Paraglaciecola polaris LMG 21857</name>
    <dbReference type="NCBI Taxonomy" id="1129793"/>
    <lineage>
        <taxon>Bacteria</taxon>
        <taxon>Pseudomonadati</taxon>
        <taxon>Pseudomonadota</taxon>
        <taxon>Gammaproteobacteria</taxon>
        <taxon>Alteromonadales</taxon>
        <taxon>Alteromonadaceae</taxon>
        <taxon>Paraglaciecola</taxon>
    </lineage>
</organism>
<name>K6ZPP6_9ALTE</name>
<dbReference type="Proteomes" id="UP000006322">
    <property type="component" value="Unassembled WGS sequence"/>
</dbReference>
<gene>
    <name evidence="1" type="ORF">GPLA_1358</name>
</gene>
<dbReference type="EMBL" id="BAER01000035">
    <property type="protein sequence ID" value="GAC32272.1"/>
    <property type="molecule type" value="Genomic_DNA"/>
</dbReference>